<keyword evidence="1" id="KW-0812">Transmembrane</keyword>
<feature type="transmembrane region" description="Helical" evidence="1">
    <location>
        <begin position="91"/>
        <end position="110"/>
    </location>
</feature>
<keyword evidence="3" id="KW-1185">Reference proteome</keyword>
<name>A0ABS4MES0_9LACO</name>
<keyword evidence="1" id="KW-0472">Membrane</keyword>
<feature type="transmembrane region" description="Helical" evidence="1">
    <location>
        <begin position="40"/>
        <end position="59"/>
    </location>
</feature>
<gene>
    <name evidence="2" type="ORF">J2Z60_001362</name>
</gene>
<feature type="transmembrane region" description="Helical" evidence="1">
    <location>
        <begin position="116"/>
        <end position="135"/>
    </location>
</feature>
<organism evidence="2 3">
    <name type="scientific">Lactobacillus colini</name>
    <dbReference type="NCBI Taxonomy" id="1819254"/>
    <lineage>
        <taxon>Bacteria</taxon>
        <taxon>Bacillati</taxon>
        <taxon>Bacillota</taxon>
        <taxon>Bacilli</taxon>
        <taxon>Lactobacillales</taxon>
        <taxon>Lactobacillaceae</taxon>
        <taxon>Lactobacillus</taxon>
    </lineage>
</organism>
<reference evidence="2 3" key="1">
    <citation type="submission" date="2021-03" db="EMBL/GenBank/DDBJ databases">
        <title>Genomic Encyclopedia of Type Strains, Phase IV (KMG-IV): sequencing the most valuable type-strain genomes for metagenomic binning, comparative biology and taxonomic classification.</title>
        <authorList>
            <person name="Goeker M."/>
        </authorList>
    </citation>
    <scope>NUCLEOTIDE SEQUENCE [LARGE SCALE GENOMIC DNA]</scope>
    <source>
        <strain evidence="2 3">DSM 101872</strain>
    </source>
</reference>
<sequence>MTELNSLSKIITTIFGIMVAVMFCLYAVKPLTNDASNLRIGLFILVAIIYLCSICLIWLKTKQVVFLIVAAIALIATVLMICYVPFFHGYLMVEAIGFYLAFYVSVYLMNFTDFKYRASVSLTLEFLIVIVMICFS</sequence>
<evidence type="ECO:0000313" key="3">
    <source>
        <dbReference type="Proteomes" id="UP001519292"/>
    </source>
</evidence>
<feature type="transmembrane region" description="Helical" evidence="1">
    <location>
        <begin position="65"/>
        <end position="84"/>
    </location>
</feature>
<proteinExistence type="predicted"/>
<dbReference type="Proteomes" id="UP001519292">
    <property type="component" value="Unassembled WGS sequence"/>
</dbReference>
<keyword evidence="1" id="KW-1133">Transmembrane helix</keyword>
<feature type="transmembrane region" description="Helical" evidence="1">
    <location>
        <begin position="6"/>
        <end position="28"/>
    </location>
</feature>
<dbReference type="RefSeq" id="WP_209686924.1">
    <property type="nucleotide sequence ID" value="NZ_JAGGLU010000006.1"/>
</dbReference>
<accession>A0ABS4MES0</accession>
<comment type="caution">
    <text evidence="2">The sequence shown here is derived from an EMBL/GenBank/DDBJ whole genome shotgun (WGS) entry which is preliminary data.</text>
</comment>
<evidence type="ECO:0000256" key="1">
    <source>
        <dbReference type="SAM" id="Phobius"/>
    </source>
</evidence>
<evidence type="ECO:0000313" key="2">
    <source>
        <dbReference type="EMBL" id="MBP2058185.1"/>
    </source>
</evidence>
<dbReference type="EMBL" id="JAGGLU010000006">
    <property type="protein sequence ID" value="MBP2058185.1"/>
    <property type="molecule type" value="Genomic_DNA"/>
</dbReference>
<protein>
    <submittedName>
        <fullName evidence="2">CHASE2 domain-containing sensor protein</fullName>
    </submittedName>
</protein>